<protein>
    <submittedName>
        <fullName evidence="7">Copper resistance protein CopC</fullName>
    </submittedName>
</protein>
<keyword evidence="8" id="KW-1185">Reference proteome</keyword>
<organism evidence="7 8">
    <name type="scientific">Nesterenkonia salmonea</name>
    <dbReference type="NCBI Taxonomy" id="1804987"/>
    <lineage>
        <taxon>Bacteria</taxon>
        <taxon>Bacillati</taxon>
        <taxon>Actinomycetota</taxon>
        <taxon>Actinomycetes</taxon>
        <taxon>Micrococcales</taxon>
        <taxon>Micrococcaceae</taxon>
        <taxon>Nesterenkonia</taxon>
    </lineage>
</organism>
<keyword evidence="4" id="KW-1133">Transmembrane helix</keyword>
<evidence type="ECO:0000256" key="3">
    <source>
        <dbReference type="SAM" id="MobiDB-lite"/>
    </source>
</evidence>
<evidence type="ECO:0000256" key="5">
    <source>
        <dbReference type="SAM" id="SignalP"/>
    </source>
</evidence>
<feature type="chain" id="PRO_5024363024" evidence="5">
    <location>
        <begin position="38"/>
        <end position="228"/>
    </location>
</feature>
<keyword evidence="1 5" id="KW-0732">Signal</keyword>
<evidence type="ECO:0000259" key="6">
    <source>
        <dbReference type="Pfam" id="PF04234"/>
    </source>
</evidence>
<feature type="domain" description="CopC" evidence="6">
    <location>
        <begin position="38"/>
        <end position="136"/>
    </location>
</feature>
<sequence>MFLLMHATHNAPASLRLGIASLAAIGLGAVASAPAYAHDTLIDSNPQADQVLEEPPHEVVLEFSGDGLTTGDSITNDILVLDSDEENWASEEPAEIDGSTMRTDIPEPLPNGEYEVRYRVVYSDGHDEELGFNFEVDAPLAEGEEDAALAEPRDADATEEAADSTETAEATPTETTDDSADAPDSNAEDASGQWGGPLLWAALAVALAGVAVVAWFAVRRRNRGSTKS</sequence>
<evidence type="ECO:0000256" key="1">
    <source>
        <dbReference type="ARBA" id="ARBA00022729"/>
    </source>
</evidence>
<dbReference type="GO" id="GO:0005507">
    <property type="term" value="F:copper ion binding"/>
    <property type="evidence" value="ECO:0007669"/>
    <property type="project" value="InterPro"/>
</dbReference>
<feature type="compositionally biased region" description="Low complexity" evidence="3">
    <location>
        <begin position="182"/>
        <end position="192"/>
    </location>
</feature>
<feature type="region of interest" description="Disordered" evidence="3">
    <location>
        <begin position="146"/>
        <end position="192"/>
    </location>
</feature>
<proteinExistence type="predicted"/>
<dbReference type="InterPro" id="IPR007348">
    <property type="entry name" value="CopC_dom"/>
</dbReference>
<accession>A0A5R9B7R2</accession>
<dbReference type="AlphaFoldDB" id="A0A5R9B7R2"/>
<dbReference type="SUPFAM" id="SSF81296">
    <property type="entry name" value="E set domains"/>
    <property type="match status" value="1"/>
</dbReference>
<dbReference type="GO" id="GO:0042597">
    <property type="term" value="C:periplasmic space"/>
    <property type="evidence" value="ECO:0007669"/>
    <property type="project" value="InterPro"/>
</dbReference>
<name>A0A5R9B7R2_9MICC</name>
<dbReference type="Gene3D" id="2.60.40.1220">
    <property type="match status" value="1"/>
</dbReference>
<feature type="region of interest" description="Disordered" evidence="3">
    <location>
        <begin position="91"/>
        <end position="110"/>
    </location>
</feature>
<feature type="signal peptide" evidence="5">
    <location>
        <begin position="1"/>
        <end position="37"/>
    </location>
</feature>
<keyword evidence="4" id="KW-0812">Transmembrane</keyword>
<comment type="caution">
    <text evidence="7">The sequence shown here is derived from an EMBL/GenBank/DDBJ whole genome shotgun (WGS) entry which is preliminary data.</text>
</comment>
<dbReference type="GO" id="GO:0046688">
    <property type="term" value="P:response to copper ion"/>
    <property type="evidence" value="ECO:0007669"/>
    <property type="project" value="InterPro"/>
</dbReference>
<dbReference type="InterPro" id="IPR014755">
    <property type="entry name" value="Cu-Rt/internalin_Ig-like"/>
</dbReference>
<dbReference type="Proteomes" id="UP000310458">
    <property type="component" value="Unassembled WGS sequence"/>
</dbReference>
<evidence type="ECO:0000256" key="2">
    <source>
        <dbReference type="ARBA" id="ARBA00023008"/>
    </source>
</evidence>
<evidence type="ECO:0000256" key="4">
    <source>
        <dbReference type="SAM" id="Phobius"/>
    </source>
</evidence>
<dbReference type="EMBL" id="VAVZ01000045">
    <property type="protein sequence ID" value="TLP93432.1"/>
    <property type="molecule type" value="Genomic_DNA"/>
</dbReference>
<keyword evidence="2" id="KW-0186">Copper</keyword>
<feature type="transmembrane region" description="Helical" evidence="4">
    <location>
        <begin position="198"/>
        <end position="218"/>
    </location>
</feature>
<keyword evidence="4" id="KW-0472">Membrane</keyword>
<dbReference type="Pfam" id="PF04234">
    <property type="entry name" value="CopC"/>
    <property type="match status" value="1"/>
</dbReference>
<evidence type="ECO:0000313" key="8">
    <source>
        <dbReference type="Proteomes" id="UP000310458"/>
    </source>
</evidence>
<dbReference type="OrthoDB" id="5242236at2"/>
<evidence type="ECO:0000313" key="7">
    <source>
        <dbReference type="EMBL" id="TLP93432.1"/>
    </source>
</evidence>
<gene>
    <name evidence="7" type="ORF">FEF26_13465</name>
</gene>
<feature type="compositionally biased region" description="Low complexity" evidence="3">
    <location>
        <begin position="164"/>
        <end position="174"/>
    </location>
</feature>
<reference evidence="7 8" key="1">
    <citation type="submission" date="2019-05" db="EMBL/GenBank/DDBJ databases">
        <title>Nesterenkonia sp. GY074 isolated from the Southern Atlantic Ocean.</title>
        <authorList>
            <person name="Zhang G."/>
        </authorList>
    </citation>
    <scope>NUCLEOTIDE SEQUENCE [LARGE SCALE GENOMIC DNA]</scope>
    <source>
        <strain evidence="7 8">GY074</strain>
    </source>
</reference>
<dbReference type="InterPro" id="IPR014756">
    <property type="entry name" value="Ig_E-set"/>
</dbReference>